<feature type="transmembrane region" description="Helical" evidence="7">
    <location>
        <begin position="314"/>
        <end position="337"/>
    </location>
</feature>
<dbReference type="GO" id="GO:0022857">
    <property type="term" value="F:transmembrane transporter activity"/>
    <property type="evidence" value="ECO:0007669"/>
    <property type="project" value="InterPro"/>
</dbReference>
<evidence type="ECO:0000256" key="7">
    <source>
        <dbReference type="SAM" id="Phobius"/>
    </source>
</evidence>
<name>A0A2T6ALV1_9FLAO</name>
<dbReference type="PANTHER" id="PTHR23517">
    <property type="entry name" value="RESISTANCE PROTEIN MDTM, PUTATIVE-RELATED-RELATED"/>
    <property type="match status" value="1"/>
</dbReference>
<feature type="transmembrane region" description="Helical" evidence="7">
    <location>
        <begin position="233"/>
        <end position="253"/>
    </location>
</feature>
<sequence length="409" mass="44832">MTEKIKLGLKENWQQFSILVIVNAFVGGMVGLERTIFPKFAETEFGIASTTAILSFIVAFGITKALTNYFTGKLANKFGRKNLLVLGWIFALPIPFILIYAPSWNWVVFANILLGINQGLAWSSTVVMKIDLVGEKDRGMAMGINEFAGYFAVGMVALLTGFIAQNYGVTPYPFYLGIGISILGLLLSVFLVKDTRVFVQKEEGSVKTVELSNVFVETTFKNKTLSSITQAGLVNNLNDGMIWGLLPILLLSFNYDAKNIGIIAAIYPAVWGIGQLFTGRMADIYPKKALLFLGMLLQGIAILLIPYFTEFYQLATISTFLGLGTALVYPTFLSAIADATPPRQRAESIGVFRLWRDLGYAVGAILSGIIADMFGIEYSVLSIGAITILSALVIQFRMPSLRKKAKLDL</sequence>
<dbReference type="Gene3D" id="1.20.1250.20">
    <property type="entry name" value="MFS general substrate transporter like domains"/>
    <property type="match status" value="2"/>
</dbReference>
<evidence type="ECO:0000259" key="8">
    <source>
        <dbReference type="PROSITE" id="PS50850"/>
    </source>
</evidence>
<dbReference type="AlphaFoldDB" id="A0A2T6ALV1"/>
<feature type="transmembrane region" description="Helical" evidence="7">
    <location>
        <begin position="147"/>
        <end position="168"/>
    </location>
</feature>
<feature type="transmembrane region" description="Helical" evidence="7">
    <location>
        <begin position="289"/>
        <end position="308"/>
    </location>
</feature>
<feature type="domain" description="Major facilitator superfamily (MFS) profile" evidence="8">
    <location>
        <begin position="16"/>
        <end position="402"/>
    </location>
</feature>
<proteinExistence type="predicted"/>
<dbReference type="InterPro" id="IPR036259">
    <property type="entry name" value="MFS_trans_sf"/>
</dbReference>
<dbReference type="Proteomes" id="UP000244174">
    <property type="component" value="Unassembled WGS sequence"/>
</dbReference>
<evidence type="ECO:0000256" key="6">
    <source>
        <dbReference type="ARBA" id="ARBA00023136"/>
    </source>
</evidence>
<dbReference type="PANTHER" id="PTHR23517:SF3">
    <property type="entry name" value="INTEGRAL MEMBRANE TRANSPORT PROTEIN"/>
    <property type="match status" value="1"/>
</dbReference>
<feature type="transmembrane region" description="Helical" evidence="7">
    <location>
        <begin position="174"/>
        <end position="192"/>
    </location>
</feature>
<protein>
    <submittedName>
        <fullName evidence="9">Putative MFS family arabinose efflux permease</fullName>
    </submittedName>
</protein>
<keyword evidence="6 7" id="KW-0472">Membrane</keyword>
<keyword evidence="5 7" id="KW-1133">Transmembrane helix</keyword>
<comment type="caution">
    <text evidence="9">The sequence shown here is derived from an EMBL/GenBank/DDBJ whole genome shotgun (WGS) entry which is preliminary data.</text>
</comment>
<dbReference type="InterPro" id="IPR050171">
    <property type="entry name" value="MFS_Transporters"/>
</dbReference>
<dbReference type="EMBL" id="QBKQ01000001">
    <property type="protein sequence ID" value="PTX44804.1"/>
    <property type="molecule type" value="Genomic_DNA"/>
</dbReference>
<feature type="transmembrane region" description="Helical" evidence="7">
    <location>
        <begin position="358"/>
        <end position="374"/>
    </location>
</feature>
<keyword evidence="10" id="KW-1185">Reference proteome</keyword>
<dbReference type="PROSITE" id="PS50850">
    <property type="entry name" value="MFS"/>
    <property type="match status" value="1"/>
</dbReference>
<keyword evidence="3" id="KW-1003">Cell membrane</keyword>
<feature type="transmembrane region" description="Helical" evidence="7">
    <location>
        <begin position="107"/>
        <end position="127"/>
    </location>
</feature>
<dbReference type="SUPFAM" id="SSF103473">
    <property type="entry name" value="MFS general substrate transporter"/>
    <property type="match status" value="2"/>
</dbReference>
<feature type="transmembrane region" description="Helical" evidence="7">
    <location>
        <begin position="52"/>
        <end position="71"/>
    </location>
</feature>
<feature type="transmembrane region" description="Helical" evidence="7">
    <location>
        <begin position="83"/>
        <end position="101"/>
    </location>
</feature>
<accession>A0A2T6ALV1</accession>
<comment type="subcellular location">
    <subcellularLocation>
        <location evidence="1">Cell membrane</location>
        <topology evidence="1">Multi-pass membrane protein</topology>
    </subcellularLocation>
</comment>
<dbReference type="GO" id="GO:0005886">
    <property type="term" value="C:plasma membrane"/>
    <property type="evidence" value="ECO:0007669"/>
    <property type="project" value="UniProtKB-SubCell"/>
</dbReference>
<keyword evidence="4 7" id="KW-0812">Transmembrane</keyword>
<dbReference type="InterPro" id="IPR011701">
    <property type="entry name" value="MFS"/>
</dbReference>
<evidence type="ECO:0000256" key="1">
    <source>
        <dbReference type="ARBA" id="ARBA00004651"/>
    </source>
</evidence>
<feature type="transmembrane region" description="Helical" evidence="7">
    <location>
        <begin position="259"/>
        <end position="277"/>
    </location>
</feature>
<keyword evidence="2" id="KW-0813">Transport</keyword>
<evidence type="ECO:0000256" key="5">
    <source>
        <dbReference type="ARBA" id="ARBA00022989"/>
    </source>
</evidence>
<evidence type="ECO:0000256" key="3">
    <source>
        <dbReference type="ARBA" id="ARBA00022475"/>
    </source>
</evidence>
<evidence type="ECO:0000313" key="10">
    <source>
        <dbReference type="Proteomes" id="UP000244174"/>
    </source>
</evidence>
<dbReference type="OrthoDB" id="9810492at2"/>
<evidence type="ECO:0000313" key="9">
    <source>
        <dbReference type="EMBL" id="PTX44804.1"/>
    </source>
</evidence>
<reference evidence="9 10" key="1">
    <citation type="submission" date="2018-04" db="EMBL/GenBank/DDBJ databases">
        <title>Genomic Encyclopedia of Archaeal and Bacterial Type Strains, Phase II (KMG-II): from individual species to whole genera.</title>
        <authorList>
            <person name="Goeker M."/>
        </authorList>
    </citation>
    <scope>NUCLEOTIDE SEQUENCE [LARGE SCALE GENOMIC DNA]</scope>
    <source>
        <strain evidence="9 10">DSM 23082</strain>
    </source>
</reference>
<dbReference type="RefSeq" id="WP_108170725.1">
    <property type="nucleotide sequence ID" value="NZ_QBKQ01000001.1"/>
</dbReference>
<evidence type="ECO:0000256" key="2">
    <source>
        <dbReference type="ARBA" id="ARBA00022448"/>
    </source>
</evidence>
<dbReference type="InterPro" id="IPR020846">
    <property type="entry name" value="MFS_dom"/>
</dbReference>
<feature type="transmembrane region" description="Helical" evidence="7">
    <location>
        <begin position="12"/>
        <end position="32"/>
    </location>
</feature>
<dbReference type="CDD" id="cd17325">
    <property type="entry name" value="MFS_MdtG_SLC18_like"/>
    <property type="match status" value="1"/>
</dbReference>
<gene>
    <name evidence="9" type="ORF">C8P64_0786</name>
</gene>
<evidence type="ECO:0000256" key="4">
    <source>
        <dbReference type="ARBA" id="ARBA00022692"/>
    </source>
</evidence>
<feature type="transmembrane region" description="Helical" evidence="7">
    <location>
        <begin position="380"/>
        <end position="398"/>
    </location>
</feature>
<dbReference type="Pfam" id="PF07690">
    <property type="entry name" value="MFS_1"/>
    <property type="match status" value="2"/>
</dbReference>
<organism evidence="9 10">
    <name type="scientific">Christiangramia gaetbulicola</name>
    <dbReference type="NCBI Taxonomy" id="703340"/>
    <lineage>
        <taxon>Bacteria</taxon>
        <taxon>Pseudomonadati</taxon>
        <taxon>Bacteroidota</taxon>
        <taxon>Flavobacteriia</taxon>
        <taxon>Flavobacteriales</taxon>
        <taxon>Flavobacteriaceae</taxon>
        <taxon>Christiangramia</taxon>
    </lineage>
</organism>